<evidence type="ECO:0000313" key="1">
    <source>
        <dbReference type="EMBL" id="CCA26844.1"/>
    </source>
</evidence>
<name>F0WZC6_9STRA</name>
<reference evidence="1" key="2">
    <citation type="submission" date="2011-02" db="EMBL/GenBank/DDBJ databases">
        <authorList>
            <person name="MacLean D."/>
        </authorList>
    </citation>
    <scope>NUCLEOTIDE SEQUENCE</scope>
</reference>
<reference evidence="1" key="1">
    <citation type="journal article" date="2011" name="PLoS Biol.">
        <title>Gene gain and loss during evolution of obligate parasitism in the white rust pathogen of Arabidopsis thaliana.</title>
        <authorList>
            <person name="Kemen E."/>
            <person name="Gardiner A."/>
            <person name="Schultz-Larsen T."/>
            <person name="Kemen A.C."/>
            <person name="Balmuth A.L."/>
            <person name="Robert-Seilaniantz A."/>
            <person name="Bailey K."/>
            <person name="Holub E."/>
            <person name="Studholme D.J."/>
            <person name="Maclean D."/>
            <person name="Jones J.D."/>
        </authorList>
    </citation>
    <scope>NUCLEOTIDE SEQUENCE</scope>
</reference>
<accession>F0WZC6</accession>
<dbReference type="AlphaFoldDB" id="F0WZC6"/>
<proteinExistence type="predicted"/>
<organism evidence="1">
    <name type="scientific">Albugo laibachii Nc14</name>
    <dbReference type="NCBI Taxonomy" id="890382"/>
    <lineage>
        <taxon>Eukaryota</taxon>
        <taxon>Sar</taxon>
        <taxon>Stramenopiles</taxon>
        <taxon>Oomycota</taxon>
        <taxon>Peronosporomycetes</taxon>
        <taxon>Albuginales</taxon>
        <taxon>Albuginaceae</taxon>
        <taxon>Albugo</taxon>
    </lineage>
</organism>
<dbReference type="EMBL" id="FR824464">
    <property type="protein sequence ID" value="CCA26844.1"/>
    <property type="molecule type" value="Genomic_DNA"/>
</dbReference>
<dbReference type="HOGENOM" id="CLU_1380307_0_0_1"/>
<gene>
    <name evidence="1" type="primary">AlNc14C421G11529</name>
    <name evidence="1" type="ORF">ALNC14_129880</name>
</gene>
<sequence>MAFLGDLNPSMNLSRAMLMDETAVYLENPKRQTVYLNGARHAVLRSTSFASMRVTKQGSEMQKIGTVYVMFQERAWVDSAVLSEWIDMMLPTVLEHGKGKFLVWNSILTSYLQAGDIGIYSSFKEKLSSFINAWKGSDKVDYKKGGNLRSPTIEIVASWVGLAWKESVGRKVSDMERFSLKLYSEILILTFITQQLLQ</sequence>
<protein>
    <submittedName>
        <fullName evidence="1">Uncharacterized protein AlNc14C421G11529</fullName>
    </submittedName>
</protein>